<evidence type="ECO:0000259" key="10">
    <source>
        <dbReference type="PROSITE" id="PS50994"/>
    </source>
</evidence>
<comment type="caution">
    <text evidence="11">The sequence shown here is derived from an EMBL/GenBank/DDBJ whole genome shotgun (WGS) entry which is preliminary data.</text>
</comment>
<keyword evidence="8" id="KW-0808">Transferase</keyword>
<keyword evidence="7" id="KW-0695">RNA-directed DNA polymerase</keyword>
<keyword evidence="9" id="KW-0233">DNA recombination</keyword>
<dbReference type="PROSITE" id="PS50994">
    <property type="entry name" value="INTEGRASE"/>
    <property type="match status" value="1"/>
</dbReference>
<dbReference type="InterPro" id="IPR001584">
    <property type="entry name" value="Integrase_cat-core"/>
</dbReference>
<keyword evidence="3" id="KW-0255">Endonuclease</keyword>
<keyword evidence="8" id="KW-0239">DNA-directed DNA polymerase</keyword>
<dbReference type="EMBL" id="JAHIBW010000005">
    <property type="protein sequence ID" value="KAG7311034.1"/>
    <property type="molecule type" value="Genomic_DNA"/>
</dbReference>
<dbReference type="Gene3D" id="3.30.420.10">
    <property type="entry name" value="Ribonuclease H-like superfamily/Ribonuclease H"/>
    <property type="match status" value="1"/>
</dbReference>
<evidence type="ECO:0000256" key="1">
    <source>
        <dbReference type="ARBA" id="ARBA00022722"/>
    </source>
</evidence>
<dbReference type="Pfam" id="PF00665">
    <property type="entry name" value="rve"/>
    <property type="match status" value="1"/>
</dbReference>
<feature type="domain" description="Integrase catalytic" evidence="10">
    <location>
        <begin position="100"/>
        <end position="276"/>
    </location>
</feature>
<dbReference type="InterPro" id="IPR036397">
    <property type="entry name" value="RNaseH_sf"/>
</dbReference>
<evidence type="ECO:0000256" key="9">
    <source>
        <dbReference type="ARBA" id="ARBA00023172"/>
    </source>
</evidence>
<sequence length="300" mass="33580">MNSACVESVTAQSSEVSEMPALVSEQGIEQESVTGESSEVPEVSALVSAQGIDHELWHKRLGHLNARSMKLMKNGLVTGMDYPNTTFNPCVACIEGKQTRLPFPKKSYSRSSVKLGLVHTDVCGPMQVPSFSGKRYFVTFIDDFSRKTFIYFMDRKSEVFEKFKLFKVLVENETGSKIKTLRSDNGGEYMSNQFQEYLKSSGIKHQTTVPHCSQQNGVAERANRTIMDKARCMLQEAGLEKQYWAEAANTAAVLKNYTPTRAVMGTTPEEKWTSKKVNVAHLRVFGCVAYAIDEKARKLD</sequence>
<evidence type="ECO:0000256" key="5">
    <source>
        <dbReference type="ARBA" id="ARBA00022842"/>
    </source>
</evidence>
<keyword evidence="5" id="KW-0460">Magnesium</keyword>
<dbReference type="InterPro" id="IPR039537">
    <property type="entry name" value="Retrotran_Ty1/copia-like"/>
</dbReference>
<name>A0ABQ7R161_PLUXY</name>
<accession>A0ABQ7R161</accession>
<evidence type="ECO:0000313" key="11">
    <source>
        <dbReference type="EMBL" id="KAG7311034.1"/>
    </source>
</evidence>
<proteinExistence type="predicted"/>
<reference evidence="11 12" key="1">
    <citation type="submission" date="2021-06" db="EMBL/GenBank/DDBJ databases">
        <title>A haploid diamondback moth (Plutella xylostella L.) genome assembly resolves 31 chromosomes and identifies a diamide resistance mutation.</title>
        <authorList>
            <person name="Ward C.M."/>
            <person name="Perry K.D."/>
            <person name="Baker G."/>
            <person name="Powis K."/>
            <person name="Heckel D.G."/>
            <person name="Baxter S.W."/>
        </authorList>
    </citation>
    <scope>NUCLEOTIDE SEQUENCE [LARGE SCALE GENOMIC DNA]</scope>
    <source>
        <strain evidence="11 12">LV</strain>
        <tissue evidence="11">Single pupa</tissue>
    </source>
</reference>
<keyword evidence="4" id="KW-0378">Hydrolase</keyword>
<dbReference type="InterPro" id="IPR012337">
    <property type="entry name" value="RNaseH-like_sf"/>
</dbReference>
<keyword evidence="1" id="KW-0540">Nuclease</keyword>
<evidence type="ECO:0000256" key="3">
    <source>
        <dbReference type="ARBA" id="ARBA00022759"/>
    </source>
</evidence>
<keyword evidence="6" id="KW-0229">DNA integration</keyword>
<evidence type="ECO:0000256" key="7">
    <source>
        <dbReference type="ARBA" id="ARBA00022918"/>
    </source>
</evidence>
<keyword evidence="2" id="KW-0479">Metal-binding</keyword>
<evidence type="ECO:0000256" key="8">
    <source>
        <dbReference type="ARBA" id="ARBA00022932"/>
    </source>
</evidence>
<dbReference type="PANTHER" id="PTHR42648">
    <property type="entry name" value="TRANSPOSASE, PUTATIVE-RELATED"/>
    <property type="match status" value="1"/>
</dbReference>
<dbReference type="Proteomes" id="UP000823941">
    <property type="component" value="Chromosome 5"/>
</dbReference>
<protein>
    <recommendedName>
        <fullName evidence="10">Integrase catalytic domain-containing protein</fullName>
    </recommendedName>
</protein>
<evidence type="ECO:0000313" key="12">
    <source>
        <dbReference type="Proteomes" id="UP000823941"/>
    </source>
</evidence>
<keyword evidence="12" id="KW-1185">Reference proteome</keyword>
<keyword evidence="8" id="KW-0548">Nucleotidyltransferase</keyword>
<feature type="non-terminal residue" evidence="11">
    <location>
        <position position="300"/>
    </location>
</feature>
<evidence type="ECO:0000256" key="6">
    <source>
        <dbReference type="ARBA" id="ARBA00022908"/>
    </source>
</evidence>
<gene>
    <name evidence="11" type="ORF">JYU34_003892</name>
</gene>
<organism evidence="11 12">
    <name type="scientific">Plutella xylostella</name>
    <name type="common">Diamondback moth</name>
    <name type="synonym">Plutella maculipennis</name>
    <dbReference type="NCBI Taxonomy" id="51655"/>
    <lineage>
        <taxon>Eukaryota</taxon>
        <taxon>Metazoa</taxon>
        <taxon>Ecdysozoa</taxon>
        <taxon>Arthropoda</taxon>
        <taxon>Hexapoda</taxon>
        <taxon>Insecta</taxon>
        <taxon>Pterygota</taxon>
        <taxon>Neoptera</taxon>
        <taxon>Endopterygota</taxon>
        <taxon>Lepidoptera</taxon>
        <taxon>Glossata</taxon>
        <taxon>Ditrysia</taxon>
        <taxon>Yponomeutoidea</taxon>
        <taxon>Plutellidae</taxon>
        <taxon>Plutella</taxon>
    </lineage>
</organism>
<evidence type="ECO:0000256" key="4">
    <source>
        <dbReference type="ARBA" id="ARBA00022801"/>
    </source>
</evidence>
<dbReference type="SUPFAM" id="SSF53098">
    <property type="entry name" value="Ribonuclease H-like"/>
    <property type="match status" value="1"/>
</dbReference>
<dbReference type="InterPro" id="IPR025724">
    <property type="entry name" value="GAG-pre-integrase_dom"/>
</dbReference>
<evidence type="ECO:0000256" key="2">
    <source>
        <dbReference type="ARBA" id="ARBA00022723"/>
    </source>
</evidence>
<dbReference type="PANTHER" id="PTHR42648:SF11">
    <property type="entry name" value="TRANSPOSON TY4-P GAG-POL POLYPROTEIN"/>
    <property type="match status" value="1"/>
</dbReference>
<dbReference type="Pfam" id="PF13976">
    <property type="entry name" value="gag_pre-integrs"/>
    <property type="match status" value="1"/>
</dbReference>